<evidence type="ECO:0000256" key="6">
    <source>
        <dbReference type="ARBA" id="ARBA00049244"/>
    </source>
</evidence>
<feature type="domain" description="DNA polymerase III subunit delta C-terminal" evidence="8">
    <location>
        <begin position="214"/>
        <end position="331"/>
    </location>
</feature>
<sequence length="334" mass="36906">MLAKPENLKALLARTRFSLYFLTGGEVVLQEDSERAIRAVHEDSESSTCIHMDIAGAADWEQLANEACSYSLFAETTLICARFEKKTFDSGACTFFDDWLENPNPRTTLLMRAPAVGVKALQRYTSHPRALVVQAQTPDAAGLRRYLTSALSHMKLTASAELVSLIVHNTANNLLACRQLLDKLALTTSPGGTLTDEQIHALLEDASVFPLYELADACIAGNATKALHVLRRARELREEPLLVLWYLLQEIRNLLQLSTRLPSMSVESAAAGLKIWPKRVPLYKNALLRLQTPLLLSLLQTAGTLDAFCKSNASYPVWESLERIALVLSGKMAL</sequence>
<name>A0A0W0U8U0_9GAMM</name>
<evidence type="ECO:0000256" key="4">
    <source>
        <dbReference type="ARBA" id="ARBA00022932"/>
    </source>
</evidence>
<reference evidence="9 10" key="1">
    <citation type="submission" date="2015-11" db="EMBL/GenBank/DDBJ databases">
        <title>Genomic analysis of 38 Legionella species identifies large and diverse effector repertoires.</title>
        <authorList>
            <person name="Burstein D."/>
            <person name="Amaro F."/>
            <person name="Zusman T."/>
            <person name="Lifshitz Z."/>
            <person name="Cohen O."/>
            <person name="Gilbert J.A."/>
            <person name="Pupko T."/>
            <person name="Shuman H.A."/>
            <person name="Segal G."/>
        </authorList>
    </citation>
    <scope>NUCLEOTIDE SEQUENCE [LARGE SCALE GENOMIC DNA]</scope>
    <source>
        <strain evidence="9 10">ATCC 49504</strain>
    </source>
</reference>
<dbReference type="PATRIC" id="fig|45065.4.peg.233"/>
<protein>
    <recommendedName>
        <fullName evidence="7">DNA polymerase III subunit delta</fullName>
        <ecNumber evidence="7">2.7.7.7</ecNumber>
    </recommendedName>
</protein>
<evidence type="ECO:0000256" key="5">
    <source>
        <dbReference type="ARBA" id="ARBA00034754"/>
    </source>
</evidence>
<comment type="similarity">
    <text evidence="5">Belongs to the DNA polymerase HolA subunit family.</text>
</comment>
<dbReference type="GO" id="GO:0003887">
    <property type="term" value="F:DNA-directed DNA polymerase activity"/>
    <property type="evidence" value="ECO:0007669"/>
    <property type="project" value="UniProtKB-UniRule"/>
</dbReference>
<dbReference type="SUPFAM" id="SSF52540">
    <property type="entry name" value="P-loop containing nucleoside triphosphate hydrolases"/>
    <property type="match status" value="1"/>
</dbReference>
<dbReference type="GO" id="GO:0003677">
    <property type="term" value="F:DNA binding"/>
    <property type="evidence" value="ECO:0007669"/>
    <property type="project" value="InterPro"/>
</dbReference>
<evidence type="ECO:0000313" key="9">
    <source>
        <dbReference type="EMBL" id="KTD04187.1"/>
    </source>
</evidence>
<dbReference type="STRING" id="45065.Lgee_0217"/>
<keyword evidence="10" id="KW-1185">Reference proteome</keyword>
<dbReference type="InterPro" id="IPR008921">
    <property type="entry name" value="DNA_pol3_clamp-load_cplx_C"/>
</dbReference>
<dbReference type="InterPro" id="IPR032780">
    <property type="entry name" value="DNA_pol3_delt_C"/>
</dbReference>
<keyword evidence="1 9" id="KW-0808">Transferase</keyword>
<dbReference type="PANTHER" id="PTHR34388:SF1">
    <property type="entry name" value="DNA POLYMERASE III SUBUNIT DELTA"/>
    <property type="match status" value="1"/>
</dbReference>
<dbReference type="GO" id="GO:0006261">
    <property type="term" value="P:DNA-templated DNA replication"/>
    <property type="evidence" value="ECO:0007669"/>
    <property type="project" value="TreeGrafter"/>
</dbReference>
<keyword evidence="4" id="KW-0239">DNA-directed DNA polymerase</keyword>
<dbReference type="RefSeq" id="WP_028387110.1">
    <property type="nucleotide sequence ID" value="NZ_CAAAHN010000001.1"/>
</dbReference>
<dbReference type="GO" id="GO:0009360">
    <property type="term" value="C:DNA polymerase III complex"/>
    <property type="evidence" value="ECO:0007669"/>
    <property type="project" value="UniProtKB-UniRule"/>
</dbReference>
<evidence type="ECO:0000259" key="8">
    <source>
        <dbReference type="Pfam" id="PF14840"/>
    </source>
</evidence>
<evidence type="ECO:0000256" key="3">
    <source>
        <dbReference type="ARBA" id="ARBA00022705"/>
    </source>
</evidence>
<evidence type="ECO:0000313" key="10">
    <source>
        <dbReference type="Proteomes" id="UP000054785"/>
    </source>
</evidence>
<gene>
    <name evidence="9" type="ORF">Lgee_0217</name>
</gene>
<dbReference type="EMBL" id="LNYC01000005">
    <property type="protein sequence ID" value="KTD04187.1"/>
    <property type="molecule type" value="Genomic_DNA"/>
</dbReference>
<dbReference type="NCBIfam" id="TIGR01128">
    <property type="entry name" value="holA"/>
    <property type="match status" value="1"/>
</dbReference>
<organism evidence="9 10">
    <name type="scientific">Legionella geestiana</name>
    <dbReference type="NCBI Taxonomy" id="45065"/>
    <lineage>
        <taxon>Bacteria</taxon>
        <taxon>Pseudomonadati</taxon>
        <taxon>Pseudomonadota</taxon>
        <taxon>Gammaproteobacteria</taxon>
        <taxon>Legionellales</taxon>
        <taxon>Legionellaceae</taxon>
        <taxon>Legionella</taxon>
    </lineage>
</organism>
<dbReference type="AlphaFoldDB" id="A0A0W0U8U0"/>
<dbReference type="InterPro" id="IPR005790">
    <property type="entry name" value="DNA_polIII_delta"/>
</dbReference>
<dbReference type="Gene3D" id="3.40.50.300">
    <property type="entry name" value="P-loop containing nucleotide triphosphate hydrolases"/>
    <property type="match status" value="1"/>
</dbReference>
<keyword evidence="2 9" id="KW-0548">Nucleotidyltransferase</keyword>
<keyword evidence="3" id="KW-0235">DNA replication</keyword>
<evidence type="ECO:0000256" key="1">
    <source>
        <dbReference type="ARBA" id="ARBA00022679"/>
    </source>
</evidence>
<dbReference type="EC" id="2.7.7.7" evidence="7"/>
<dbReference type="Proteomes" id="UP000054785">
    <property type="component" value="Unassembled WGS sequence"/>
</dbReference>
<dbReference type="SUPFAM" id="SSF48019">
    <property type="entry name" value="post-AAA+ oligomerization domain-like"/>
    <property type="match status" value="1"/>
</dbReference>
<dbReference type="InterPro" id="IPR027417">
    <property type="entry name" value="P-loop_NTPase"/>
</dbReference>
<proteinExistence type="inferred from homology"/>
<evidence type="ECO:0000256" key="7">
    <source>
        <dbReference type="NCBIfam" id="TIGR01128"/>
    </source>
</evidence>
<accession>A0A0W0U8U0</accession>
<dbReference type="Pfam" id="PF14840">
    <property type="entry name" value="DNA_pol3_delt_C"/>
    <property type="match status" value="1"/>
</dbReference>
<comment type="catalytic activity">
    <reaction evidence="6">
        <text>DNA(n) + a 2'-deoxyribonucleoside 5'-triphosphate = DNA(n+1) + diphosphate</text>
        <dbReference type="Rhea" id="RHEA:22508"/>
        <dbReference type="Rhea" id="RHEA-COMP:17339"/>
        <dbReference type="Rhea" id="RHEA-COMP:17340"/>
        <dbReference type="ChEBI" id="CHEBI:33019"/>
        <dbReference type="ChEBI" id="CHEBI:61560"/>
        <dbReference type="ChEBI" id="CHEBI:173112"/>
        <dbReference type="EC" id="2.7.7.7"/>
    </reaction>
</comment>
<comment type="caution">
    <text evidence="9">The sequence shown here is derived from an EMBL/GenBank/DDBJ whole genome shotgun (WGS) entry which is preliminary data.</text>
</comment>
<dbReference type="PANTHER" id="PTHR34388">
    <property type="entry name" value="DNA POLYMERASE III SUBUNIT DELTA"/>
    <property type="match status" value="1"/>
</dbReference>
<dbReference type="Gene3D" id="1.10.8.60">
    <property type="match status" value="1"/>
</dbReference>
<evidence type="ECO:0000256" key="2">
    <source>
        <dbReference type="ARBA" id="ARBA00022695"/>
    </source>
</evidence>
<dbReference type="OrthoDB" id="9770982at2"/>
<dbReference type="Gene3D" id="1.20.272.10">
    <property type="match status" value="1"/>
</dbReference>